<organism evidence="1">
    <name type="scientific">Lepeophtheirus salmonis</name>
    <name type="common">Salmon louse</name>
    <name type="synonym">Caligus salmonis</name>
    <dbReference type="NCBI Taxonomy" id="72036"/>
    <lineage>
        <taxon>Eukaryota</taxon>
        <taxon>Metazoa</taxon>
        <taxon>Ecdysozoa</taxon>
        <taxon>Arthropoda</taxon>
        <taxon>Crustacea</taxon>
        <taxon>Multicrustacea</taxon>
        <taxon>Hexanauplia</taxon>
        <taxon>Copepoda</taxon>
        <taxon>Siphonostomatoida</taxon>
        <taxon>Caligidae</taxon>
        <taxon>Lepeophtheirus</taxon>
    </lineage>
</organism>
<dbReference type="AlphaFoldDB" id="A0A0K2SYZ9"/>
<dbReference type="EMBL" id="HACA01001607">
    <property type="protein sequence ID" value="CDW18968.1"/>
    <property type="molecule type" value="Transcribed_RNA"/>
</dbReference>
<reference evidence="1" key="1">
    <citation type="submission" date="2014-05" db="EMBL/GenBank/DDBJ databases">
        <authorList>
            <person name="Chronopoulou M."/>
        </authorList>
    </citation>
    <scope>NUCLEOTIDE SEQUENCE</scope>
    <source>
        <tissue evidence="1">Whole organism</tissue>
    </source>
</reference>
<proteinExistence type="predicted"/>
<feature type="non-terminal residue" evidence="1">
    <location>
        <position position="184"/>
    </location>
</feature>
<protein>
    <submittedName>
        <fullName evidence="1">Uncharacterized protein</fullName>
    </submittedName>
</protein>
<sequence>EKKVKSFTVKKVVNNDCTDASFSDVQLRNECEEKDGVITMITTHEDALYKTEISLNELICNEAEPSRTSNDRTILDPINEDSESNRIEKNQECIISCEDLTIILRATYKEIPDGCEDISSSEDERVACTHMKHVCQKVFKTNTRIQNQSHFKDSSEETKRRASKYSEYISKSNEKWDVQSETLK</sequence>
<name>A0A0K2SYZ9_LEPSM</name>
<evidence type="ECO:0000313" key="1">
    <source>
        <dbReference type="EMBL" id="CDW18968.1"/>
    </source>
</evidence>
<accession>A0A0K2SYZ9</accession>
<feature type="non-terminal residue" evidence="1">
    <location>
        <position position="1"/>
    </location>
</feature>